<name>E3HYU9_RHOVT</name>
<dbReference type="STRING" id="648757.Rvan_1675"/>
<proteinExistence type="predicted"/>
<feature type="region of interest" description="Disordered" evidence="1">
    <location>
        <begin position="420"/>
        <end position="491"/>
    </location>
</feature>
<evidence type="ECO:0000256" key="1">
    <source>
        <dbReference type="SAM" id="MobiDB-lite"/>
    </source>
</evidence>
<feature type="region of interest" description="Disordered" evidence="1">
    <location>
        <begin position="376"/>
        <end position="405"/>
    </location>
</feature>
<dbReference type="Proteomes" id="UP000001399">
    <property type="component" value="Chromosome"/>
</dbReference>
<keyword evidence="3" id="KW-1185">Reference proteome</keyword>
<organism evidence="2 3">
    <name type="scientific">Rhodomicrobium vannielii (strain ATCC 17100 / DSM 162 / LMG 4299 / NCIMB 10020 / ATH 3.1.1)</name>
    <dbReference type="NCBI Taxonomy" id="648757"/>
    <lineage>
        <taxon>Bacteria</taxon>
        <taxon>Pseudomonadati</taxon>
        <taxon>Pseudomonadota</taxon>
        <taxon>Alphaproteobacteria</taxon>
        <taxon>Hyphomicrobiales</taxon>
        <taxon>Hyphomicrobiaceae</taxon>
        <taxon>Rhodomicrobium</taxon>
    </lineage>
</organism>
<dbReference type="AlphaFoldDB" id="E3HYU9"/>
<accession>E3HYU9</accession>
<protein>
    <submittedName>
        <fullName evidence="2">Uncharacterized protein</fullName>
    </submittedName>
</protein>
<feature type="compositionally biased region" description="Low complexity" evidence="1">
    <location>
        <begin position="390"/>
        <end position="405"/>
    </location>
</feature>
<dbReference type="OrthoDB" id="7955342at2"/>
<dbReference type="RefSeq" id="WP_013419320.1">
    <property type="nucleotide sequence ID" value="NC_014664.1"/>
</dbReference>
<sequence length="491" mass="53736">MKAFSSLGAVLALWLGVSFALWLLYRLFRSHDGSRRKALVDDARALVDEGAEILAALRRRSPASRRIASFETEEDVREDVRRLLNGIEANSAYFERVNAAKKKLQTAFDVADFAPLAEVLQIRRDFWAASEIFLIEDIRLLGPELADEHALETFRDEAHALLFRDPEADWNPKIADTDPVALRLSLARQEAEAFAGHIAGIIAAEREQGRMPRPAEIAAVPLSLFRAVGTVWREGRSIAVDAAATARRFARSVGEKGFAAAAEELRRARTDLPGQFANAFERAGGLARKGGEGLKRHYEFVLEAQELRARYAELLARAPHVSEKGRQFLARLELERRAEQFRETSGGASDWLRQRVVIGIALLIRGLQYIQAKVTPQKNKQLAVRPSAGEPAPTRTEAAAAPEAAPEPLRALLMPASAYAGGNRGRAQKSPSKRRAADAEPPRGKRGGSLLDRLESVGAEQDGAADASGGRAAKPQPEGKPAKKKGHHLFG</sequence>
<dbReference type="KEGG" id="rva:Rvan_1675"/>
<feature type="compositionally biased region" description="Low complexity" evidence="1">
    <location>
        <begin position="462"/>
        <end position="473"/>
    </location>
</feature>
<feature type="compositionally biased region" description="Basic residues" evidence="1">
    <location>
        <begin position="482"/>
        <end position="491"/>
    </location>
</feature>
<reference evidence="3" key="1">
    <citation type="journal article" date="2011" name="J. Bacteriol.">
        <title>Genome sequences of eight morphologically diverse alphaproteobacteria.</title>
        <authorList>
            <consortium name="US DOE Joint Genome Institute"/>
            <person name="Brown P.J."/>
            <person name="Kysela D.T."/>
            <person name="Buechlein A."/>
            <person name="Hemmerich C."/>
            <person name="Brun Y.V."/>
        </authorList>
    </citation>
    <scope>NUCLEOTIDE SEQUENCE [LARGE SCALE GENOMIC DNA]</scope>
    <source>
        <strain evidence="3">ATCC 17100 / ATH 3.1.1 / DSM 162 / LMG 4299</strain>
    </source>
</reference>
<gene>
    <name evidence="2" type="ordered locus">Rvan_1675</name>
</gene>
<dbReference type="HOGENOM" id="CLU_555349_0_0_5"/>
<evidence type="ECO:0000313" key="3">
    <source>
        <dbReference type="Proteomes" id="UP000001399"/>
    </source>
</evidence>
<evidence type="ECO:0000313" key="2">
    <source>
        <dbReference type="EMBL" id="ADP70924.1"/>
    </source>
</evidence>
<dbReference type="EMBL" id="CP002292">
    <property type="protein sequence ID" value="ADP70924.1"/>
    <property type="molecule type" value="Genomic_DNA"/>
</dbReference>